<dbReference type="GO" id="GO:0046872">
    <property type="term" value="F:metal ion binding"/>
    <property type="evidence" value="ECO:0007669"/>
    <property type="project" value="UniProtKB-UniRule"/>
</dbReference>
<evidence type="ECO:0000256" key="9">
    <source>
        <dbReference type="HAMAP-Rule" id="MF_00060"/>
    </source>
</evidence>
<feature type="binding site" evidence="9">
    <location>
        <position position="93"/>
    </location>
    <ligand>
        <name>a divalent metal cation</name>
        <dbReference type="ChEBI" id="CHEBI:60240"/>
    </ligand>
</feature>
<evidence type="ECO:0000256" key="8">
    <source>
        <dbReference type="ARBA" id="ARBA00022801"/>
    </source>
</evidence>
<dbReference type="GO" id="GO:0000166">
    <property type="term" value="F:nucleotide binding"/>
    <property type="evidence" value="ECO:0007669"/>
    <property type="project" value="UniProtKB-KW"/>
</dbReference>
<evidence type="ECO:0000256" key="7">
    <source>
        <dbReference type="ARBA" id="ARBA00022741"/>
    </source>
</evidence>
<comment type="cofactor">
    <cofactor evidence="9">
        <name>a divalent metal cation</name>
        <dbReference type="ChEBI" id="CHEBI:60240"/>
    </cofactor>
    <text evidence="9">Binds 1 divalent metal cation per subunit.</text>
</comment>
<dbReference type="PANTHER" id="PTHR30457:SF12">
    <property type="entry name" value="5'_3'-NUCLEOTIDASE SURE"/>
    <property type="match status" value="1"/>
</dbReference>
<feature type="domain" description="Survival protein SurE-like phosphatase/nucleotidase" evidence="11">
    <location>
        <begin position="6"/>
        <end position="184"/>
    </location>
</feature>
<comment type="cofactor">
    <cofactor evidence="2">
        <name>Mg(2+)</name>
        <dbReference type="ChEBI" id="CHEBI:18420"/>
    </cofactor>
</comment>
<dbReference type="GO" id="GO:0008254">
    <property type="term" value="F:3'-nucleotidase activity"/>
    <property type="evidence" value="ECO:0007669"/>
    <property type="project" value="TreeGrafter"/>
</dbReference>
<dbReference type="HAMAP" id="MF_00060">
    <property type="entry name" value="SurE"/>
    <property type="match status" value="1"/>
</dbReference>
<organism evidence="12 13">
    <name type="scientific">Persicimonas caeni</name>
    <dbReference type="NCBI Taxonomy" id="2292766"/>
    <lineage>
        <taxon>Bacteria</taxon>
        <taxon>Deltaproteobacteria</taxon>
        <taxon>Bradymonadales</taxon>
        <taxon>Bradymonadaceae</taxon>
        <taxon>Persicimonas</taxon>
    </lineage>
</organism>
<dbReference type="Pfam" id="PF01975">
    <property type="entry name" value="SurE"/>
    <property type="match status" value="1"/>
</dbReference>
<comment type="subcellular location">
    <subcellularLocation>
        <location evidence="3 9">Cytoplasm</location>
    </subcellularLocation>
</comment>
<dbReference type="PANTHER" id="PTHR30457">
    <property type="entry name" value="5'-NUCLEOTIDASE SURE"/>
    <property type="match status" value="1"/>
</dbReference>
<dbReference type="EC" id="3.1.3.5" evidence="9"/>
<proteinExistence type="inferred from homology"/>
<protein>
    <recommendedName>
        <fullName evidence="9">5'-nucleotidase SurE</fullName>
        <ecNumber evidence="9">3.1.3.5</ecNumber>
    </recommendedName>
    <alternativeName>
        <fullName evidence="9">Nucleoside 5'-monophosphate phosphohydrolase</fullName>
    </alternativeName>
</protein>
<keyword evidence="13" id="KW-1185">Reference proteome</keyword>
<dbReference type="GO" id="GO:0005737">
    <property type="term" value="C:cytoplasm"/>
    <property type="evidence" value="ECO:0007669"/>
    <property type="project" value="UniProtKB-SubCell"/>
</dbReference>
<dbReference type="OrthoDB" id="9780815at2"/>
<evidence type="ECO:0000256" key="1">
    <source>
        <dbReference type="ARBA" id="ARBA00000815"/>
    </source>
</evidence>
<dbReference type="SUPFAM" id="SSF64167">
    <property type="entry name" value="SurE-like"/>
    <property type="match status" value="1"/>
</dbReference>
<keyword evidence="7 9" id="KW-0547">Nucleotide-binding</keyword>
<gene>
    <name evidence="9 12" type="primary">surE</name>
    <name evidence="12" type="ORF">FIV42_26320</name>
</gene>
<accession>A0A5B8YCQ9</accession>
<dbReference type="NCBIfam" id="TIGR00087">
    <property type="entry name" value="surE"/>
    <property type="match status" value="1"/>
</dbReference>
<dbReference type="NCBIfam" id="NF001490">
    <property type="entry name" value="PRK00346.1-4"/>
    <property type="match status" value="1"/>
</dbReference>
<evidence type="ECO:0000256" key="6">
    <source>
        <dbReference type="ARBA" id="ARBA00022723"/>
    </source>
</evidence>
<feature type="compositionally biased region" description="Basic and acidic residues" evidence="10">
    <location>
        <begin position="255"/>
        <end position="268"/>
    </location>
</feature>
<keyword evidence="8 9" id="KW-0378">Hydrolase</keyword>
<dbReference type="Gene3D" id="3.40.1210.10">
    <property type="entry name" value="Survival protein SurE-like phosphatase/nucleotidase"/>
    <property type="match status" value="1"/>
</dbReference>
<dbReference type="RefSeq" id="WP_141200575.1">
    <property type="nucleotide sequence ID" value="NZ_CP041186.1"/>
</dbReference>
<evidence type="ECO:0000313" key="12">
    <source>
        <dbReference type="EMBL" id="QDG54130.1"/>
    </source>
</evidence>
<keyword evidence="6 9" id="KW-0479">Metal-binding</keyword>
<comment type="similarity">
    <text evidence="4 9">Belongs to the SurE nucleotidase family.</text>
</comment>
<comment type="catalytic activity">
    <reaction evidence="1 9">
        <text>a ribonucleoside 5'-phosphate + H2O = a ribonucleoside + phosphate</text>
        <dbReference type="Rhea" id="RHEA:12484"/>
        <dbReference type="ChEBI" id="CHEBI:15377"/>
        <dbReference type="ChEBI" id="CHEBI:18254"/>
        <dbReference type="ChEBI" id="CHEBI:43474"/>
        <dbReference type="ChEBI" id="CHEBI:58043"/>
        <dbReference type="EC" id="3.1.3.5"/>
    </reaction>
</comment>
<evidence type="ECO:0000256" key="5">
    <source>
        <dbReference type="ARBA" id="ARBA00022490"/>
    </source>
</evidence>
<feature type="binding site" evidence="9">
    <location>
        <position position="11"/>
    </location>
    <ligand>
        <name>a divalent metal cation</name>
        <dbReference type="ChEBI" id="CHEBI:60240"/>
    </ligand>
</feature>
<name>A0A4Y6Q0X1_PERCE</name>
<feature type="region of interest" description="Disordered" evidence="10">
    <location>
        <begin position="249"/>
        <end position="275"/>
    </location>
</feature>
<evidence type="ECO:0000313" key="13">
    <source>
        <dbReference type="Proteomes" id="UP000315995"/>
    </source>
</evidence>
<dbReference type="GO" id="GO:0004309">
    <property type="term" value="F:exopolyphosphatase activity"/>
    <property type="evidence" value="ECO:0007669"/>
    <property type="project" value="TreeGrafter"/>
</dbReference>
<keyword evidence="5 9" id="KW-0963">Cytoplasm</keyword>
<feature type="binding site" evidence="9">
    <location>
        <position position="12"/>
    </location>
    <ligand>
        <name>a divalent metal cation</name>
        <dbReference type="ChEBI" id="CHEBI:60240"/>
    </ligand>
</feature>
<sequence length="275" mass="30066">MSRPTILITNDDGISARGLQALEEALSEVGDVWVVAPESEQSAVSQAITLRLPVRVRKHGERRYAISGTPTDCVYVALNHLIDHVDVCVSGINHGANLGDDVIYSGTVAGAIEATLVDVPSIAVSLAAYRNLDFEASAHAARVLAEQVLEHGLPRGVFLNVNVPRQAVPGTEIVVCKLGRRNYGRVVEEKFDPRKRPYYWLGGAELGFDDLPGSDCNVISEGKISLTPVHLDLTHYSFAKELEHWDGLQGFHAGPRGEERQGRHERQETSTQETE</sequence>
<dbReference type="InterPro" id="IPR002828">
    <property type="entry name" value="SurE-like_Pase/nucleotidase"/>
</dbReference>
<comment type="function">
    <text evidence="9">Nucleotidase that shows phosphatase activity on nucleoside 5'-monophosphates.</text>
</comment>
<evidence type="ECO:0000256" key="3">
    <source>
        <dbReference type="ARBA" id="ARBA00004496"/>
    </source>
</evidence>
<dbReference type="GO" id="GO:0008253">
    <property type="term" value="F:5'-nucleotidase activity"/>
    <property type="evidence" value="ECO:0007669"/>
    <property type="project" value="UniProtKB-UniRule"/>
</dbReference>
<dbReference type="Proteomes" id="UP000315995">
    <property type="component" value="Chromosome"/>
</dbReference>
<evidence type="ECO:0000259" key="11">
    <source>
        <dbReference type="Pfam" id="PF01975"/>
    </source>
</evidence>
<feature type="binding site" evidence="9">
    <location>
        <position position="42"/>
    </location>
    <ligand>
        <name>a divalent metal cation</name>
        <dbReference type="ChEBI" id="CHEBI:60240"/>
    </ligand>
</feature>
<evidence type="ECO:0000256" key="2">
    <source>
        <dbReference type="ARBA" id="ARBA00001946"/>
    </source>
</evidence>
<dbReference type="InterPro" id="IPR030048">
    <property type="entry name" value="SurE"/>
</dbReference>
<reference evidence="12 13" key="1">
    <citation type="submission" date="2019-06" db="EMBL/GenBank/DDBJ databases">
        <title>Persicimonas caeni gen. nov., sp. nov., a predatory bacterium isolated from solar saltern.</title>
        <authorList>
            <person name="Wang S."/>
        </authorList>
    </citation>
    <scope>NUCLEOTIDE SEQUENCE [LARGE SCALE GENOMIC DNA]</scope>
    <source>
        <strain evidence="12 13">YN101</strain>
    </source>
</reference>
<dbReference type="EMBL" id="CP041186">
    <property type="protein sequence ID" value="QDG54130.1"/>
    <property type="molecule type" value="Genomic_DNA"/>
</dbReference>
<accession>A0A4Y6Q0X1</accession>
<evidence type="ECO:0000256" key="10">
    <source>
        <dbReference type="SAM" id="MobiDB-lite"/>
    </source>
</evidence>
<dbReference type="InterPro" id="IPR036523">
    <property type="entry name" value="SurE-like_sf"/>
</dbReference>
<evidence type="ECO:0000256" key="4">
    <source>
        <dbReference type="ARBA" id="ARBA00011062"/>
    </source>
</evidence>
<dbReference type="FunFam" id="3.40.1210.10:FF:000001">
    <property type="entry name" value="5'/3'-nucleotidase SurE"/>
    <property type="match status" value="1"/>
</dbReference>
<dbReference type="AlphaFoldDB" id="A0A4Y6Q0X1"/>